<feature type="transmembrane region" description="Helical" evidence="1">
    <location>
        <begin position="324"/>
        <end position="345"/>
    </location>
</feature>
<dbReference type="RefSeq" id="WP_062800065.1">
    <property type="nucleotide sequence ID" value="NZ_CP014844.1"/>
</dbReference>
<name>A0A142JKW0_9BURK</name>
<feature type="transmembrane region" description="Helical" evidence="1">
    <location>
        <begin position="12"/>
        <end position="35"/>
    </location>
</feature>
<dbReference type="KEGG" id="cnan:A2G96_13760"/>
<evidence type="ECO:0000313" key="2">
    <source>
        <dbReference type="EMBL" id="AMR78722.1"/>
    </source>
</evidence>
<accession>A0A142JKW0</accession>
<feature type="transmembrane region" description="Helical" evidence="1">
    <location>
        <begin position="271"/>
        <end position="289"/>
    </location>
</feature>
<feature type="transmembrane region" description="Helical" evidence="1">
    <location>
        <begin position="192"/>
        <end position="213"/>
    </location>
</feature>
<reference evidence="2 3" key="1">
    <citation type="submission" date="2016-03" db="EMBL/GenBank/DDBJ databases">
        <title>Complete genome sequence of a novel chlorpyrifos degrading bacterium, Cupriavidus nantongensis sp. X1.</title>
        <authorList>
            <person name="Fang L."/>
        </authorList>
    </citation>
    <scope>NUCLEOTIDE SEQUENCE [LARGE SCALE GENOMIC DNA]</scope>
    <source>
        <strain evidence="2 3">X1</strain>
    </source>
</reference>
<feature type="transmembrane region" description="Helical" evidence="1">
    <location>
        <begin position="159"/>
        <end position="180"/>
    </location>
</feature>
<evidence type="ECO:0000256" key="1">
    <source>
        <dbReference type="SAM" id="Phobius"/>
    </source>
</evidence>
<evidence type="ECO:0000313" key="3">
    <source>
        <dbReference type="Proteomes" id="UP000075238"/>
    </source>
</evidence>
<dbReference type="STRING" id="1796606.A2G96_13760"/>
<keyword evidence="1" id="KW-1133">Transmembrane helix</keyword>
<keyword evidence="1" id="KW-0812">Transmembrane</keyword>
<sequence>MHAARLDRDWVLAERGLATVASLVLSLLYLVIYFFGRDALPEKWVTDSNKMLEFLVSGSTDLDDSFAATAKVFSVFGAEYVNVVTATVGVAYLAMASSRVAGLRDLATRWLFVLPCMLLNLLSPGKETVVIAMSIVLVMGGMSRGVSFRALVVMTMVLYGCYALFIRNYYAMILVLALGIRATARLSPAWKAMVLACVVGAILVAPSEILYILQSPRDISNNYALSIGSDNRTMIWNLFPPTSGVNFIVNYLYAAVMFVLPVISFRAPVDLAMMLMHAAILRVALRGLSGTPAATETERKRRWFATLVVAHILVQFIFEPDLGSYVRHLTSVSLFLIPLLTALPAKQDEARRHMRGAIQ</sequence>
<gene>
    <name evidence="2" type="ORF">A2G96_13760</name>
</gene>
<dbReference type="OrthoDB" id="9812433at2"/>
<dbReference type="Proteomes" id="UP000075238">
    <property type="component" value="Chromosome 1"/>
</dbReference>
<organism evidence="2 3">
    <name type="scientific">Cupriavidus nantongensis</name>
    <dbReference type="NCBI Taxonomy" id="1796606"/>
    <lineage>
        <taxon>Bacteria</taxon>
        <taxon>Pseudomonadati</taxon>
        <taxon>Pseudomonadota</taxon>
        <taxon>Betaproteobacteria</taxon>
        <taxon>Burkholderiales</taxon>
        <taxon>Burkholderiaceae</taxon>
        <taxon>Cupriavidus</taxon>
    </lineage>
</organism>
<feature type="transmembrane region" description="Helical" evidence="1">
    <location>
        <begin position="129"/>
        <end position="147"/>
    </location>
</feature>
<dbReference type="EMBL" id="CP014844">
    <property type="protein sequence ID" value="AMR78722.1"/>
    <property type="molecule type" value="Genomic_DNA"/>
</dbReference>
<feature type="transmembrane region" description="Helical" evidence="1">
    <location>
        <begin position="72"/>
        <end position="94"/>
    </location>
</feature>
<proteinExistence type="predicted"/>
<dbReference type="AlphaFoldDB" id="A0A142JKW0"/>
<keyword evidence="1" id="KW-0472">Membrane</keyword>
<feature type="transmembrane region" description="Helical" evidence="1">
    <location>
        <begin position="244"/>
        <end position="265"/>
    </location>
</feature>
<feature type="transmembrane region" description="Helical" evidence="1">
    <location>
        <begin position="106"/>
        <end position="123"/>
    </location>
</feature>
<keyword evidence="3" id="KW-1185">Reference proteome</keyword>
<protein>
    <submittedName>
        <fullName evidence="2">Uncharacterized protein</fullName>
    </submittedName>
</protein>
<feature type="transmembrane region" description="Helical" evidence="1">
    <location>
        <begin position="301"/>
        <end position="318"/>
    </location>
</feature>